<organism evidence="3 4">
    <name type="scientific">Linum trigynum</name>
    <dbReference type="NCBI Taxonomy" id="586398"/>
    <lineage>
        <taxon>Eukaryota</taxon>
        <taxon>Viridiplantae</taxon>
        <taxon>Streptophyta</taxon>
        <taxon>Embryophyta</taxon>
        <taxon>Tracheophyta</taxon>
        <taxon>Spermatophyta</taxon>
        <taxon>Magnoliopsida</taxon>
        <taxon>eudicotyledons</taxon>
        <taxon>Gunneridae</taxon>
        <taxon>Pentapetalae</taxon>
        <taxon>rosids</taxon>
        <taxon>fabids</taxon>
        <taxon>Malpighiales</taxon>
        <taxon>Linaceae</taxon>
        <taxon>Linum</taxon>
    </lineage>
</organism>
<evidence type="ECO:0000313" key="3">
    <source>
        <dbReference type="EMBL" id="CAL1400274.1"/>
    </source>
</evidence>
<dbReference type="PANTHER" id="PTHR44259">
    <property type="entry name" value="OS07G0183000 PROTEIN-RELATED"/>
    <property type="match status" value="1"/>
</dbReference>
<dbReference type="InterPro" id="IPR050942">
    <property type="entry name" value="F-box_BR-signaling"/>
</dbReference>
<dbReference type="Pfam" id="PF03478">
    <property type="entry name" value="Beta-prop_KIB1-4"/>
    <property type="match status" value="1"/>
</dbReference>
<feature type="domain" description="F-box" evidence="2">
    <location>
        <begin position="17"/>
        <end position="58"/>
    </location>
</feature>
<proteinExistence type="predicted"/>
<evidence type="ECO:0000259" key="2">
    <source>
        <dbReference type="SMART" id="SM00256"/>
    </source>
</evidence>
<dbReference type="SMART" id="SM00256">
    <property type="entry name" value="FBOX"/>
    <property type="match status" value="1"/>
</dbReference>
<sequence length="480" mass="55560">MTSELKISAEEPNWSALPLELLNTIGCRSTKLKDFIRFRAVCKRWRQALASSRFRQSIPWLMLPYCRNNSPYAASARVGCTTSTDCCRCFYDVEEQQFHHIESPQGLNKTCRGSDFGWVFMMESSPSLSLLNPITNDNISLPPITAFPDVLEFRPEHVGIEYLHLDCQGLRVAEGKKRIERHYISKVSFSTEPTMKECVVMVIRTGRNYTLAFCKPYEDQKWTVIPPGDDRDLPKLNAFTDVVFWKGQFYALVQDGRVYVCDLSLQDCPRLSLFIDAPQANAYHNYLVISPTNDELMMVTRYLRFPEEEDHDDCDDDDDDGGIDIDDELSNDDYDDDHDEYDDGDNEVDDYCSDSESDDENYDHIQLADRYRKRAVFTGEFKVFKVHEDRRRWDEVGSIGDFALFLGYNTATWISIKDHPQITRDSIYFTDDLNHRDEVADMGVYNLRTQTINQLYSTASVHENPYLISPLPVWILPSNH</sequence>
<dbReference type="Proteomes" id="UP001497516">
    <property type="component" value="Chromosome 7"/>
</dbReference>
<dbReference type="SUPFAM" id="SSF81383">
    <property type="entry name" value="F-box domain"/>
    <property type="match status" value="1"/>
</dbReference>
<reference evidence="3 4" key="1">
    <citation type="submission" date="2024-04" db="EMBL/GenBank/DDBJ databases">
        <authorList>
            <person name="Fracassetti M."/>
        </authorList>
    </citation>
    <scope>NUCLEOTIDE SEQUENCE [LARGE SCALE GENOMIC DNA]</scope>
</reference>
<dbReference type="Gene3D" id="1.20.1280.50">
    <property type="match status" value="1"/>
</dbReference>
<feature type="region of interest" description="Disordered" evidence="1">
    <location>
        <begin position="308"/>
        <end position="360"/>
    </location>
</feature>
<protein>
    <recommendedName>
        <fullName evidence="2">F-box domain-containing protein</fullName>
    </recommendedName>
</protein>
<evidence type="ECO:0000313" key="4">
    <source>
        <dbReference type="Proteomes" id="UP001497516"/>
    </source>
</evidence>
<name>A0AAV2FPK9_9ROSI</name>
<accession>A0AAV2FPK9</accession>
<dbReference type="InterPro" id="IPR001810">
    <property type="entry name" value="F-box_dom"/>
</dbReference>
<keyword evidence="4" id="KW-1185">Reference proteome</keyword>
<dbReference type="EMBL" id="OZ034820">
    <property type="protein sequence ID" value="CAL1400274.1"/>
    <property type="molecule type" value="Genomic_DNA"/>
</dbReference>
<gene>
    <name evidence="3" type="ORF">LTRI10_LOCUS40414</name>
</gene>
<dbReference type="InterPro" id="IPR036047">
    <property type="entry name" value="F-box-like_dom_sf"/>
</dbReference>
<dbReference type="InterPro" id="IPR005174">
    <property type="entry name" value="KIB1-4_b-propeller"/>
</dbReference>
<dbReference type="AlphaFoldDB" id="A0AAV2FPK9"/>
<evidence type="ECO:0000256" key="1">
    <source>
        <dbReference type="SAM" id="MobiDB-lite"/>
    </source>
</evidence>